<evidence type="ECO:0000256" key="1">
    <source>
        <dbReference type="SAM" id="MobiDB-lite"/>
    </source>
</evidence>
<keyword evidence="3" id="KW-1185">Reference proteome</keyword>
<feature type="region of interest" description="Disordered" evidence="1">
    <location>
        <begin position="63"/>
        <end position="85"/>
    </location>
</feature>
<feature type="region of interest" description="Disordered" evidence="1">
    <location>
        <begin position="1"/>
        <end position="44"/>
    </location>
</feature>
<reference evidence="2 3" key="1">
    <citation type="submission" date="2020-07" db="EMBL/GenBank/DDBJ databases">
        <title>Telomere length de novo assembly of all 7 chromosomes of the fungus, Metarhizium brunneum, using a novel assembly pipeline.</title>
        <authorList>
            <person name="Saud z."/>
            <person name="Kortsinoglou A."/>
            <person name="Kouvelis V.N."/>
            <person name="Butt T.M."/>
        </authorList>
    </citation>
    <scope>NUCLEOTIDE SEQUENCE [LARGE SCALE GENOMIC DNA]</scope>
    <source>
        <strain evidence="2 3">4556</strain>
    </source>
</reference>
<organism evidence="2 3">
    <name type="scientific">Metarhizium brunneum</name>
    <dbReference type="NCBI Taxonomy" id="500148"/>
    <lineage>
        <taxon>Eukaryota</taxon>
        <taxon>Fungi</taxon>
        <taxon>Dikarya</taxon>
        <taxon>Ascomycota</taxon>
        <taxon>Pezizomycotina</taxon>
        <taxon>Sordariomycetes</taxon>
        <taxon>Hypocreomycetidae</taxon>
        <taxon>Hypocreales</taxon>
        <taxon>Clavicipitaceae</taxon>
        <taxon>Metarhizium</taxon>
    </lineage>
</organism>
<evidence type="ECO:0000313" key="2">
    <source>
        <dbReference type="EMBL" id="QLI66703.1"/>
    </source>
</evidence>
<dbReference type="Proteomes" id="UP000510686">
    <property type="component" value="Chromosome 2"/>
</dbReference>
<feature type="compositionally biased region" description="Pro residues" evidence="1">
    <location>
        <begin position="63"/>
        <end position="77"/>
    </location>
</feature>
<dbReference type="GeneID" id="26239983"/>
<dbReference type="EMBL" id="CP058933">
    <property type="protein sequence ID" value="QLI66703.1"/>
    <property type="molecule type" value="Genomic_DNA"/>
</dbReference>
<name>A0A7D5YZG9_9HYPO</name>
<gene>
    <name evidence="2" type="ORF">G6M90_00g040720</name>
</gene>
<accession>A0A7D5YZG9</accession>
<sequence length="234" mass="25534">MPKYTSSILTPAPARSPRQCTSRRSRLSNTTFIAIPNPPTDSTPGVNSMRALWIQQFCHPYDNAPPTPASPSRPPPFAGNSTTRTSKMQPTVALGLNILIDQPRTTYDLCDWVADGPFAMVACGAIPTLHLVARWLRSAAASIKSKLKPNTSSKSAPRPPPDRAATELGDMTFMAASTKTTIERGALARSESAGNLEDDALPENGVRVDMVYNVRRDTRTNSECSRRRLGLKRR</sequence>
<dbReference type="KEGG" id="mbrn:26239983"/>
<protein>
    <submittedName>
        <fullName evidence="2">Uncharacterized protein</fullName>
    </submittedName>
</protein>
<dbReference type="RefSeq" id="XP_065986213.1">
    <property type="nucleotide sequence ID" value="XM_066130273.1"/>
</dbReference>
<feature type="region of interest" description="Disordered" evidence="1">
    <location>
        <begin position="146"/>
        <end position="167"/>
    </location>
</feature>
<evidence type="ECO:0000313" key="3">
    <source>
        <dbReference type="Proteomes" id="UP000510686"/>
    </source>
</evidence>
<proteinExistence type="predicted"/>
<dbReference type="OrthoDB" id="5149796at2759"/>
<dbReference type="AlphaFoldDB" id="A0A7D5YZG9"/>